<accession>A0A5B0EB76</accession>
<evidence type="ECO:0000313" key="2">
    <source>
        <dbReference type="EMBL" id="KAA0976274.1"/>
    </source>
</evidence>
<keyword evidence="1" id="KW-0812">Transmembrane</keyword>
<comment type="caution">
    <text evidence="2">The sequence shown here is derived from an EMBL/GenBank/DDBJ whole genome shotgun (WGS) entry which is preliminary data.</text>
</comment>
<protein>
    <submittedName>
        <fullName evidence="2">Uncharacterized protein</fullName>
    </submittedName>
</protein>
<dbReference type="AlphaFoldDB" id="A0A5B0EB76"/>
<feature type="transmembrane region" description="Helical" evidence="1">
    <location>
        <begin position="61"/>
        <end position="83"/>
    </location>
</feature>
<dbReference type="EMBL" id="VOBL01000011">
    <property type="protein sequence ID" value="KAA0976274.1"/>
    <property type="molecule type" value="Genomic_DNA"/>
</dbReference>
<evidence type="ECO:0000256" key="1">
    <source>
        <dbReference type="SAM" id="Phobius"/>
    </source>
</evidence>
<organism evidence="2 3">
    <name type="scientific">Paeniglutamicibacter gangotriensis</name>
    <dbReference type="NCBI Taxonomy" id="254787"/>
    <lineage>
        <taxon>Bacteria</taxon>
        <taxon>Bacillati</taxon>
        <taxon>Actinomycetota</taxon>
        <taxon>Actinomycetes</taxon>
        <taxon>Micrococcales</taxon>
        <taxon>Micrococcaceae</taxon>
        <taxon>Paeniglutamicibacter</taxon>
    </lineage>
</organism>
<proteinExistence type="predicted"/>
<keyword evidence="1" id="KW-1133">Transmembrane helix</keyword>
<dbReference type="RefSeq" id="WP_149619849.1">
    <property type="nucleotide sequence ID" value="NZ_VOBL01000011.1"/>
</dbReference>
<feature type="transmembrane region" description="Helical" evidence="1">
    <location>
        <begin position="95"/>
        <end position="116"/>
    </location>
</feature>
<sequence length="145" mass="15641">MENSSLSPAAAQNMLNEAGRLGAASRAGASWPHVTMLLGMGAISSLSLLSFWLVGQFNESLIWVPLVGMLAWLGVFMATMLRFGTSTKKGFNTRWGIFMAIWAVLWTIGCAIGLNFFLDDLWFFAATAAAIMIATVIGAWTEASK</sequence>
<name>A0A5B0EB76_9MICC</name>
<keyword evidence="1" id="KW-0472">Membrane</keyword>
<evidence type="ECO:0000313" key="3">
    <source>
        <dbReference type="Proteomes" id="UP000323856"/>
    </source>
</evidence>
<gene>
    <name evidence="2" type="ORF">FQ154_11820</name>
</gene>
<feature type="transmembrane region" description="Helical" evidence="1">
    <location>
        <begin position="122"/>
        <end position="141"/>
    </location>
</feature>
<dbReference type="Proteomes" id="UP000323856">
    <property type="component" value="Unassembled WGS sequence"/>
</dbReference>
<reference evidence="2 3" key="1">
    <citation type="submission" date="2019-07" db="EMBL/GenBank/DDBJ databases">
        <title>Analysis of the biochemical properties, biological activity and biotechnological potential of siderophores and biosurfactants produced by Antarctic psychrotolerant bacteria.</title>
        <authorList>
            <person name="Styczynski M."/>
            <person name="Krucon T."/>
            <person name="Decewicz P."/>
            <person name="Dziewit L."/>
        </authorList>
    </citation>
    <scope>NUCLEOTIDE SEQUENCE [LARGE SCALE GENOMIC DNA]</scope>
    <source>
        <strain evidence="2 3">ANT_H27</strain>
    </source>
</reference>
<dbReference type="OrthoDB" id="4950658at2"/>
<feature type="transmembrane region" description="Helical" evidence="1">
    <location>
        <begin position="34"/>
        <end position="55"/>
    </location>
</feature>